<name>A0A3S1ADC3_ELYCH</name>
<dbReference type="SUPFAM" id="SSF47769">
    <property type="entry name" value="SAM/Pointed domain"/>
    <property type="match status" value="1"/>
</dbReference>
<dbReference type="GO" id="GO:0003682">
    <property type="term" value="F:chromatin binding"/>
    <property type="evidence" value="ECO:0007669"/>
    <property type="project" value="TreeGrafter"/>
</dbReference>
<dbReference type="InterPro" id="IPR001660">
    <property type="entry name" value="SAM"/>
</dbReference>
<reference evidence="3 4" key="1">
    <citation type="submission" date="2019-01" db="EMBL/GenBank/DDBJ databases">
        <title>A draft genome assembly of the solar-powered sea slug Elysia chlorotica.</title>
        <authorList>
            <person name="Cai H."/>
            <person name="Li Q."/>
            <person name="Fang X."/>
            <person name="Li J."/>
            <person name="Curtis N.E."/>
            <person name="Altenburger A."/>
            <person name="Shibata T."/>
            <person name="Feng M."/>
            <person name="Maeda T."/>
            <person name="Schwartz J.A."/>
            <person name="Shigenobu S."/>
            <person name="Lundholm N."/>
            <person name="Nishiyama T."/>
            <person name="Yang H."/>
            <person name="Hasebe M."/>
            <person name="Li S."/>
            <person name="Pierce S.K."/>
            <person name="Wang J."/>
        </authorList>
    </citation>
    <scope>NUCLEOTIDE SEQUENCE [LARGE SCALE GENOMIC DNA]</scope>
    <source>
        <strain evidence="3">EC2010</strain>
        <tissue evidence="3">Whole organism of an adult</tissue>
    </source>
</reference>
<comment type="caution">
    <text evidence="3">The sequence shown here is derived from an EMBL/GenBank/DDBJ whole genome shotgun (WGS) entry which is preliminary data.</text>
</comment>
<dbReference type="PANTHER" id="PTHR12247">
    <property type="entry name" value="POLYCOMB GROUP PROTEIN"/>
    <property type="match status" value="1"/>
</dbReference>
<protein>
    <recommendedName>
        <fullName evidence="2">SAM domain-containing protein</fullName>
    </recommendedName>
</protein>
<dbReference type="STRING" id="188477.A0A3S1ADC3"/>
<gene>
    <name evidence="3" type="ORF">EGW08_003262</name>
</gene>
<dbReference type="GO" id="GO:0042393">
    <property type="term" value="F:histone binding"/>
    <property type="evidence" value="ECO:0007669"/>
    <property type="project" value="TreeGrafter"/>
</dbReference>
<accession>A0A3S1ADC3</accession>
<evidence type="ECO:0000256" key="1">
    <source>
        <dbReference type="SAM" id="MobiDB-lite"/>
    </source>
</evidence>
<feature type="domain" description="SAM" evidence="2">
    <location>
        <begin position="148"/>
        <end position="216"/>
    </location>
</feature>
<dbReference type="Gene3D" id="1.10.150.50">
    <property type="entry name" value="Transcription Factor, Ets-1"/>
    <property type="match status" value="1"/>
</dbReference>
<sequence length="223" mass="24805">MNRISWKDKVTNKEVLDKVGMQKPELLQLIQRRKLAYYGHIRRHCSIQKRVVEGKVEGKRGRGRKRQSWLANIQETSQLRLSGIKLMHSISENDTTEGQSGKGPAKFSSSLSSPLPSPFLRQTGLPGVVSNSSSSVKSEPPLVLGSNPLEWTVAQVAEFLETSDCGDGDLVNRLKTEEIDGQALLLLTLPNVQEYLGIKLGPAIKLCHLIERVKVAFFQQFAT</sequence>
<keyword evidence="4" id="KW-1185">Reference proteome</keyword>
<evidence type="ECO:0000313" key="4">
    <source>
        <dbReference type="Proteomes" id="UP000271974"/>
    </source>
</evidence>
<dbReference type="GO" id="GO:0005634">
    <property type="term" value="C:nucleus"/>
    <property type="evidence" value="ECO:0007669"/>
    <property type="project" value="TreeGrafter"/>
</dbReference>
<evidence type="ECO:0000259" key="2">
    <source>
        <dbReference type="SMART" id="SM00454"/>
    </source>
</evidence>
<dbReference type="EMBL" id="RQTK01000069">
    <property type="protein sequence ID" value="RUS89015.1"/>
    <property type="molecule type" value="Genomic_DNA"/>
</dbReference>
<evidence type="ECO:0000313" key="3">
    <source>
        <dbReference type="EMBL" id="RUS89015.1"/>
    </source>
</evidence>
<feature type="region of interest" description="Disordered" evidence="1">
    <location>
        <begin position="93"/>
        <end position="114"/>
    </location>
</feature>
<dbReference type="PANTHER" id="PTHR12247:SF129">
    <property type="entry name" value="SOP-2-RELATED PROTEIN 3"/>
    <property type="match status" value="1"/>
</dbReference>
<dbReference type="Pfam" id="PF00536">
    <property type="entry name" value="SAM_1"/>
    <property type="match status" value="1"/>
</dbReference>
<proteinExistence type="predicted"/>
<dbReference type="OrthoDB" id="8196546at2759"/>
<dbReference type="Proteomes" id="UP000271974">
    <property type="component" value="Unassembled WGS sequence"/>
</dbReference>
<dbReference type="GO" id="GO:0045892">
    <property type="term" value="P:negative regulation of DNA-templated transcription"/>
    <property type="evidence" value="ECO:0007669"/>
    <property type="project" value="TreeGrafter"/>
</dbReference>
<dbReference type="SMART" id="SM00454">
    <property type="entry name" value="SAM"/>
    <property type="match status" value="1"/>
</dbReference>
<dbReference type="InterPro" id="IPR050548">
    <property type="entry name" value="PcG_chromatin_remod_factors"/>
</dbReference>
<dbReference type="InterPro" id="IPR013761">
    <property type="entry name" value="SAM/pointed_sf"/>
</dbReference>
<organism evidence="3 4">
    <name type="scientific">Elysia chlorotica</name>
    <name type="common">Eastern emerald elysia</name>
    <name type="synonym">Sea slug</name>
    <dbReference type="NCBI Taxonomy" id="188477"/>
    <lineage>
        <taxon>Eukaryota</taxon>
        <taxon>Metazoa</taxon>
        <taxon>Spiralia</taxon>
        <taxon>Lophotrochozoa</taxon>
        <taxon>Mollusca</taxon>
        <taxon>Gastropoda</taxon>
        <taxon>Heterobranchia</taxon>
        <taxon>Euthyneura</taxon>
        <taxon>Panpulmonata</taxon>
        <taxon>Sacoglossa</taxon>
        <taxon>Placobranchoidea</taxon>
        <taxon>Plakobranchidae</taxon>
        <taxon>Elysia</taxon>
    </lineage>
</organism>
<dbReference type="AlphaFoldDB" id="A0A3S1ADC3"/>